<evidence type="ECO:0000256" key="8">
    <source>
        <dbReference type="SAM" id="Phobius"/>
    </source>
</evidence>
<dbReference type="GO" id="GO:0005886">
    <property type="term" value="C:plasma membrane"/>
    <property type="evidence" value="ECO:0007669"/>
    <property type="project" value="UniProtKB-SubCell"/>
</dbReference>
<dbReference type="Pfam" id="PF03547">
    <property type="entry name" value="Mem_trans"/>
    <property type="match status" value="1"/>
</dbReference>
<dbReference type="OrthoDB" id="9810457at2"/>
<name>F9Y4T0_KETVW</name>
<dbReference type="InterPro" id="IPR004776">
    <property type="entry name" value="Mem_transp_PIN-like"/>
</dbReference>
<evidence type="ECO:0000256" key="1">
    <source>
        <dbReference type="ARBA" id="ARBA00004651"/>
    </source>
</evidence>
<reference evidence="9 10" key="1">
    <citation type="journal article" date="2011" name="J. Bacteriol.">
        <title>Complete genome sequence of the industrial strain Ketogulonicigenium vulgare WSH-001.</title>
        <authorList>
            <person name="Liu L."/>
            <person name="Li Y."/>
            <person name="Zhang J."/>
            <person name="Zhou Z."/>
            <person name="Liu J."/>
            <person name="Li X."/>
            <person name="Zhou J."/>
            <person name="Du G."/>
            <person name="Wang L."/>
            <person name="Chen J."/>
        </authorList>
    </citation>
    <scope>NUCLEOTIDE SEQUENCE [LARGE SCALE GENOMIC DNA]</scope>
    <source>
        <strain evidence="9 10">WSH-001</strain>
    </source>
</reference>
<keyword evidence="7 8" id="KW-0472">Membrane</keyword>
<accession>F9Y4T0</accession>
<dbReference type="InterPro" id="IPR038770">
    <property type="entry name" value="Na+/solute_symporter_sf"/>
</dbReference>
<keyword evidence="6 8" id="KW-1133">Transmembrane helix</keyword>
<dbReference type="Proteomes" id="UP000000692">
    <property type="component" value="Chromosome"/>
</dbReference>
<evidence type="ECO:0000256" key="7">
    <source>
        <dbReference type="ARBA" id="ARBA00023136"/>
    </source>
</evidence>
<organism evidence="9 10">
    <name type="scientific">Ketogulonicigenium vulgare (strain WSH-001)</name>
    <dbReference type="NCBI Taxonomy" id="759362"/>
    <lineage>
        <taxon>Bacteria</taxon>
        <taxon>Pseudomonadati</taxon>
        <taxon>Pseudomonadota</taxon>
        <taxon>Alphaproteobacteria</taxon>
        <taxon>Rhodobacterales</taxon>
        <taxon>Roseobacteraceae</taxon>
        <taxon>Ketogulonicigenium</taxon>
    </lineage>
</organism>
<dbReference type="PANTHER" id="PTHR36838">
    <property type="entry name" value="AUXIN EFFLUX CARRIER FAMILY PROTEIN"/>
    <property type="match status" value="1"/>
</dbReference>
<sequence length="309" mass="32949">MLAIIDVILPVFLVLGAGYLVAWRGGMSETAVAGLMKFAQGFALPCILFRGISQLDLAHSFSPSLVVSFYVPATVCFFVGIAGARLWAKRPWEDSIAIGFACLFSNSMLLGLPINDRAYGPESMDTVLAIVSMHAPFTYFLGITAMEIARNVGQTPLMVARKVARSIFTNNLVIGVLAGVVVNVLNIPIYHTIGEAMDLIGRAAVPAALFGLGAVLYRLRPEGDMRLILMVSAISLGLHPVLTYLFGQSFGMTGVALNTMVLTAAMAPGVNAYLFADMYGVGRRVNASSVLIATTISILSLPIWIIVMG</sequence>
<feature type="transmembrane region" description="Helical" evidence="8">
    <location>
        <begin position="226"/>
        <end position="246"/>
    </location>
</feature>
<keyword evidence="5 8" id="KW-0812">Transmembrane</keyword>
<dbReference type="GO" id="GO:0055085">
    <property type="term" value="P:transmembrane transport"/>
    <property type="evidence" value="ECO:0007669"/>
    <property type="project" value="InterPro"/>
</dbReference>
<evidence type="ECO:0000256" key="4">
    <source>
        <dbReference type="ARBA" id="ARBA00022475"/>
    </source>
</evidence>
<evidence type="ECO:0000256" key="2">
    <source>
        <dbReference type="ARBA" id="ARBA00010145"/>
    </source>
</evidence>
<evidence type="ECO:0000313" key="9">
    <source>
        <dbReference type="EMBL" id="AEM41814.1"/>
    </source>
</evidence>
<proteinExistence type="inferred from homology"/>
<keyword evidence="3" id="KW-0813">Transport</keyword>
<dbReference type="EMBL" id="CP002018">
    <property type="protein sequence ID" value="AEM41814.1"/>
    <property type="molecule type" value="Genomic_DNA"/>
</dbReference>
<feature type="transmembrane region" description="Helical" evidence="8">
    <location>
        <begin position="167"/>
        <end position="187"/>
    </location>
</feature>
<dbReference type="KEGG" id="kvl:KVU_1975"/>
<keyword evidence="4" id="KW-1003">Cell membrane</keyword>
<evidence type="ECO:0000256" key="3">
    <source>
        <dbReference type="ARBA" id="ARBA00022448"/>
    </source>
</evidence>
<dbReference type="RefSeq" id="WP_013385186.1">
    <property type="nucleotide sequence ID" value="NC_017384.1"/>
</dbReference>
<dbReference type="Gene3D" id="1.20.1530.20">
    <property type="match status" value="1"/>
</dbReference>
<gene>
    <name evidence="9" type="ordered locus">KVU_1975</name>
</gene>
<comment type="subcellular location">
    <subcellularLocation>
        <location evidence="1">Cell membrane</location>
        <topology evidence="1">Multi-pass membrane protein</topology>
    </subcellularLocation>
</comment>
<dbReference type="eggNOG" id="COG0679">
    <property type="taxonomic scope" value="Bacteria"/>
</dbReference>
<protein>
    <submittedName>
        <fullName evidence="9">Malonate transporter, putative</fullName>
    </submittedName>
</protein>
<dbReference type="HOGENOM" id="CLU_056175_2_1_5"/>
<evidence type="ECO:0000256" key="6">
    <source>
        <dbReference type="ARBA" id="ARBA00022989"/>
    </source>
</evidence>
<feature type="transmembrane region" description="Helical" evidence="8">
    <location>
        <begin position="6"/>
        <end position="23"/>
    </location>
</feature>
<dbReference type="PATRIC" id="fig|759362.5.peg.2047"/>
<feature type="transmembrane region" description="Helical" evidence="8">
    <location>
        <begin position="126"/>
        <end position="146"/>
    </location>
</feature>
<feature type="transmembrane region" description="Helical" evidence="8">
    <location>
        <begin position="65"/>
        <end position="88"/>
    </location>
</feature>
<dbReference type="PANTHER" id="PTHR36838:SF3">
    <property type="entry name" value="TRANSPORTER AUXIN EFFLUX CARRIER EC FAMILY"/>
    <property type="match status" value="1"/>
</dbReference>
<dbReference type="AlphaFoldDB" id="F9Y4T0"/>
<feature type="transmembrane region" description="Helical" evidence="8">
    <location>
        <begin position="252"/>
        <end position="275"/>
    </location>
</feature>
<feature type="transmembrane region" description="Helical" evidence="8">
    <location>
        <begin position="199"/>
        <end position="219"/>
    </location>
</feature>
<feature type="transmembrane region" description="Helical" evidence="8">
    <location>
        <begin position="287"/>
        <end position="307"/>
    </location>
</feature>
<evidence type="ECO:0000313" key="10">
    <source>
        <dbReference type="Proteomes" id="UP000000692"/>
    </source>
</evidence>
<evidence type="ECO:0000256" key="5">
    <source>
        <dbReference type="ARBA" id="ARBA00022692"/>
    </source>
</evidence>
<feature type="transmembrane region" description="Helical" evidence="8">
    <location>
        <begin position="95"/>
        <end position="114"/>
    </location>
</feature>
<comment type="similarity">
    <text evidence="2">Belongs to the auxin efflux carrier (TC 2.A.69) family.</text>
</comment>
<keyword evidence="10" id="KW-1185">Reference proteome</keyword>